<dbReference type="SUPFAM" id="SSF53697">
    <property type="entry name" value="SIS domain"/>
    <property type="match status" value="1"/>
</dbReference>
<dbReference type="EMBL" id="LTAI01000299">
    <property type="protein sequence ID" value="ORD99102.1"/>
    <property type="molecule type" value="Genomic_DNA"/>
</dbReference>
<dbReference type="PANTHER" id="PTHR11469">
    <property type="entry name" value="GLUCOSE-6-PHOSPHATE ISOMERASE"/>
    <property type="match status" value="1"/>
</dbReference>
<evidence type="ECO:0000256" key="5">
    <source>
        <dbReference type="ARBA" id="ARBA00024178"/>
    </source>
</evidence>
<evidence type="ECO:0000313" key="7">
    <source>
        <dbReference type="Proteomes" id="UP000192501"/>
    </source>
</evidence>
<dbReference type="GO" id="GO:0048029">
    <property type="term" value="F:monosaccharide binding"/>
    <property type="evidence" value="ECO:0007669"/>
    <property type="project" value="TreeGrafter"/>
</dbReference>
<evidence type="ECO:0000256" key="2">
    <source>
        <dbReference type="ARBA" id="ARBA00022432"/>
    </source>
</evidence>
<reference evidence="6 7" key="1">
    <citation type="journal article" date="2017" name="Environ. Microbiol.">
        <title>Decay of the glycolytic pathway and adaptation to intranuclear parasitism within Enterocytozoonidae microsporidia.</title>
        <authorList>
            <person name="Wiredu Boakye D."/>
            <person name="Jaroenlak P."/>
            <person name="Prachumwat A."/>
            <person name="Williams T.A."/>
            <person name="Bateman K.S."/>
            <person name="Itsathitphaisarn O."/>
            <person name="Sritunyalucksana K."/>
            <person name="Paszkiewicz K.H."/>
            <person name="Moore K.A."/>
            <person name="Stentiford G.D."/>
            <person name="Williams B.A."/>
        </authorList>
    </citation>
    <scope>NUCLEOTIDE SEQUENCE [LARGE SCALE GENOMIC DNA]</scope>
    <source>
        <strain evidence="7">canceri</strain>
    </source>
</reference>
<dbReference type="GO" id="GO:0004347">
    <property type="term" value="F:glucose-6-phosphate isomerase activity"/>
    <property type="evidence" value="ECO:0007669"/>
    <property type="project" value="UniProtKB-EC"/>
</dbReference>
<organism evidence="6 7">
    <name type="scientific">Hepatospora eriocheir</name>
    <dbReference type="NCBI Taxonomy" id="1081669"/>
    <lineage>
        <taxon>Eukaryota</taxon>
        <taxon>Fungi</taxon>
        <taxon>Fungi incertae sedis</taxon>
        <taxon>Microsporidia</taxon>
        <taxon>Hepatosporidae</taxon>
        <taxon>Hepatospora</taxon>
    </lineage>
</organism>
<dbReference type="GO" id="GO:0005829">
    <property type="term" value="C:cytosol"/>
    <property type="evidence" value="ECO:0007669"/>
    <property type="project" value="TreeGrafter"/>
</dbReference>
<keyword evidence="4" id="KW-0413">Isomerase</keyword>
<proteinExistence type="predicted"/>
<dbReference type="PANTHER" id="PTHR11469:SF1">
    <property type="entry name" value="GLUCOSE-6-PHOSPHATE ISOMERASE"/>
    <property type="match status" value="1"/>
</dbReference>
<dbReference type="PROSITE" id="PS51463">
    <property type="entry name" value="P_GLUCOSE_ISOMERASE_3"/>
    <property type="match status" value="1"/>
</dbReference>
<dbReference type="InterPro" id="IPR046348">
    <property type="entry name" value="SIS_dom_sf"/>
</dbReference>
<dbReference type="GO" id="GO:0006096">
    <property type="term" value="P:glycolytic process"/>
    <property type="evidence" value="ECO:0007669"/>
    <property type="project" value="UniProtKB-KW"/>
</dbReference>
<dbReference type="Pfam" id="PF00342">
    <property type="entry name" value="PGI"/>
    <property type="match status" value="2"/>
</dbReference>
<keyword evidence="3" id="KW-0324">Glycolysis</keyword>
<keyword evidence="2" id="KW-0312">Gluconeogenesis</keyword>
<evidence type="ECO:0000256" key="4">
    <source>
        <dbReference type="ARBA" id="ARBA00023235"/>
    </source>
</evidence>
<dbReference type="AlphaFoldDB" id="A0A1X0QH63"/>
<name>A0A1X0QH63_9MICR</name>
<comment type="caution">
    <text evidence="6">The sequence shown here is derived from an EMBL/GenBank/DDBJ whole genome shotgun (WGS) entry which is preliminary data.</text>
</comment>
<evidence type="ECO:0000313" key="6">
    <source>
        <dbReference type="EMBL" id="ORD99102.1"/>
    </source>
</evidence>
<dbReference type="PROSITE" id="PS00174">
    <property type="entry name" value="P_GLUCOSE_ISOMERASE_2"/>
    <property type="match status" value="1"/>
</dbReference>
<evidence type="ECO:0000256" key="1">
    <source>
        <dbReference type="ARBA" id="ARBA00011952"/>
    </source>
</evidence>
<dbReference type="VEuPathDB" id="MicrosporidiaDB:A0H76_1402"/>
<dbReference type="GO" id="GO:0006094">
    <property type="term" value="P:gluconeogenesis"/>
    <property type="evidence" value="ECO:0007669"/>
    <property type="project" value="UniProtKB-KW"/>
</dbReference>
<dbReference type="GO" id="GO:0097367">
    <property type="term" value="F:carbohydrate derivative binding"/>
    <property type="evidence" value="ECO:0007669"/>
    <property type="project" value="InterPro"/>
</dbReference>
<dbReference type="EC" id="5.3.1.9" evidence="1"/>
<dbReference type="InterPro" id="IPR035482">
    <property type="entry name" value="SIS_PGI_2"/>
</dbReference>
<dbReference type="InterPro" id="IPR023096">
    <property type="entry name" value="G6P_Isomerase_C"/>
</dbReference>
<accession>A0A1X0QH63</accession>
<dbReference type="InterPro" id="IPR001672">
    <property type="entry name" value="G6P_Isomerase"/>
</dbReference>
<dbReference type="Gene3D" id="3.40.50.10490">
    <property type="entry name" value="Glucose-6-phosphate isomerase like protein, domain 1"/>
    <property type="match status" value="1"/>
</dbReference>
<dbReference type="Gene3D" id="1.10.1390.10">
    <property type="match status" value="1"/>
</dbReference>
<protein>
    <recommendedName>
        <fullName evidence="1">glucose-6-phosphate isomerase</fullName>
        <ecNumber evidence="1">5.3.1.9</ecNumber>
    </recommendedName>
</protein>
<dbReference type="Proteomes" id="UP000192501">
    <property type="component" value="Unassembled WGS sequence"/>
</dbReference>
<dbReference type="CDD" id="cd05016">
    <property type="entry name" value="SIS_PGI_2"/>
    <property type="match status" value="1"/>
</dbReference>
<comment type="function">
    <text evidence="5">In the cytoplasm, catalyzes the conversion of glucose-6-phosphate to fructose-6-phosphate, the second step in glycolysis, and the reverse reaction during gluconeogenesis.</text>
</comment>
<gene>
    <name evidence="6" type="primary">G6PI</name>
    <name evidence="6" type="ORF">A0H76_1402</name>
</gene>
<sequence length="263" mass="30654">MAIIEIFYRKYFKNNEGKLNSGNFNNKCIVPYDCHLEYLYKYLQQAEMESNGKLNSGQLLIWGGIGTDVQHSFFQMLHQNDENVLLEILLPAKNLYTEPENFNKSNVILNQNEHKLYKRNIDSDLNSIQFTKRVKLDDLVEESFNENLSFIKDHHKLLLANGLAQSRALMNGKDNSDEKLLFKGNKPTTTILYSKLTPDVFGYLLSIYEHKIFTVGSYYQVNSFDQFGVQLGKEIAIEIYENKENFDESTKKLLELIEEMNKF</sequence>
<dbReference type="VEuPathDB" id="MicrosporidiaDB:HERIO_2707"/>
<dbReference type="InterPro" id="IPR018189">
    <property type="entry name" value="Phosphoglucose_isomerase_CS"/>
</dbReference>
<evidence type="ECO:0000256" key="3">
    <source>
        <dbReference type="ARBA" id="ARBA00023152"/>
    </source>
</evidence>
<dbReference type="GO" id="GO:0051156">
    <property type="term" value="P:glucose 6-phosphate metabolic process"/>
    <property type="evidence" value="ECO:0007669"/>
    <property type="project" value="TreeGrafter"/>
</dbReference>